<protein>
    <submittedName>
        <fullName evidence="1">Uncharacterized protein</fullName>
    </submittedName>
</protein>
<sequence length="105" mass="12264">MLQRNFCVPILQIAHSLRRQPSHILARQNSRAPMSTVEPLLLASFLPFFRCPMPSRFEVVMKESRRNNRLVGTPYSWRVVELINGIPEEILCGHPPRRRTGFYHP</sequence>
<dbReference type="Proteomes" id="UP000092993">
    <property type="component" value="Unassembled WGS sequence"/>
</dbReference>
<keyword evidence="2" id="KW-1185">Reference proteome</keyword>
<dbReference type="EMBL" id="LUGG01000056">
    <property type="protein sequence ID" value="OBZ65096.1"/>
    <property type="molecule type" value="Genomic_DNA"/>
</dbReference>
<accession>A0A1C7LLM4</accession>
<comment type="caution">
    <text evidence="1">The sequence shown here is derived from an EMBL/GenBank/DDBJ whole genome shotgun (WGS) entry which is preliminary data.</text>
</comment>
<proteinExistence type="predicted"/>
<evidence type="ECO:0000313" key="1">
    <source>
        <dbReference type="EMBL" id="OBZ65096.1"/>
    </source>
</evidence>
<dbReference type="AlphaFoldDB" id="A0A1C7LLM4"/>
<organism evidence="1 2">
    <name type="scientific">Grifola frondosa</name>
    <name type="common">Maitake</name>
    <name type="synonym">Polyporus frondosus</name>
    <dbReference type="NCBI Taxonomy" id="5627"/>
    <lineage>
        <taxon>Eukaryota</taxon>
        <taxon>Fungi</taxon>
        <taxon>Dikarya</taxon>
        <taxon>Basidiomycota</taxon>
        <taxon>Agaricomycotina</taxon>
        <taxon>Agaricomycetes</taxon>
        <taxon>Polyporales</taxon>
        <taxon>Grifolaceae</taxon>
        <taxon>Grifola</taxon>
    </lineage>
</organism>
<evidence type="ECO:0000313" key="2">
    <source>
        <dbReference type="Proteomes" id="UP000092993"/>
    </source>
</evidence>
<name>A0A1C7LLM4_GRIFR</name>
<reference evidence="1 2" key="1">
    <citation type="submission" date="2016-03" db="EMBL/GenBank/DDBJ databases">
        <title>Whole genome sequencing of Grifola frondosa 9006-11.</title>
        <authorList>
            <person name="Min B."/>
            <person name="Park H."/>
            <person name="Kim J.-G."/>
            <person name="Cho H."/>
            <person name="Oh Y.-L."/>
            <person name="Kong W.-S."/>
            <person name="Choi I.-G."/>
        </authorList>
    </citation>
    <scope>NUCLEOTIDE SEQUENCE [LARGE SCALE GENOMIC DNA]</scope>
    <source>
        <strain evidence="1 2">9006-11</strain>
    </source>
</reference>
<gene>
    <name evidence="1" type="ORF">A0H81_14903</name>
</gene>